<dbReference type="Pfam" id="PF00578">
    <property type="entry name" value="AhpC-TSA"/>
    <property type="match status" value="1"/>
</dbReference>
<dbReference type="PANTHER" id="PTHR10681:SF121">
    <property type="entry name" value="ALKYL HYDROPEROXIDE REDUCTASE C"/>
    <property type="match status" value="1"/>
</dbReference>
<evidence type="ECO:0000256" key="1">
    <source>
        <dbReference type="ARBA" id="ARBA00022559"/>
    </source>
</evidence>
<keyword evidence="1" id="KW-0575">Peroxidase</keyword>
<protein>
    <submittedName>
        <fullName evidence="6">Thioredoxin-like protein</fullName>
    </submittedName>
</protein>
<keyword evidence="7" id="KW-1185">Reference proteome</keyword>
<dbReference type="OrthoDB" id="2996783at2759"/>
<dbReference type="AlphaFoldDB" id="A0A9P4KGU9"/>
<dbReference type="SUPFAM" id="SSF52833">
    <property type="entry name" value="Thioredoxin-like"/>
    <property type="match status" value="1"/>
</dbReference>
<dbReference type="PROSITE" id="PS51352">
    <property type="entry name" value="THIOREDOXIN_2"/>
    <property type="match status" value="1"/>
</dbReference>
<dbReference type="GO" id="GO:0045454">
    <property type="term" value="P:cell redox homeostasis"/>
    <property type="evidence" value="ECO:0007669"/>
    <property type="project" value="TreeGrafter"/>
</dbReference>
<comment type="caution">
    <text evidence="6">The sequence shown here is derived from an EMBL/GenBank/DDBJ whole genome shotgun (WGS) entry which is preliminary data.</text>
</comment>
<feature type="domain" description="Thioredoxin" evidence="5">
    <location>
        <begin position="12"/>
        <end position="179"/>
    </location>
</feature>
<dbReference type="InterPro" id="IPR050217">
    <property type="entry name" value="Peroxiredoxin"/>
</dbReference>
<dbReference type="InterPro" id="IPR013766">
    <property type="entry name" value="Thioredoxin_domain"/>
</dbReference>
<dbReference type="EMBL" id="ML986584">
    <property type="protein sequence ID" value="KAF2268882.1"/>
    <property type="molecule type" value="Genomic_DNA"/>
</dbReference>
<gene>
    <name evidence="6" type="ORF">CC78DRAFT_509502</name>
</gene>
<sequence>MAATPGEQATPFRLGSTAPNFTAETTKGTIDFYKYAGNAWTILFCYPVDFAPVATTELILLAKLQPEFDKFNVKLLALSTGDSLERHLAWEKDIEEISGAPLEFPIIADKDRTISHLYNVVDDGDLEDSSTGDSTGFAFKTRSAFIISPQKKFKLIFNYPASVGMNTVELIRVLHCLETVEAAKGLRTPGNWIPGCDLVIHPDITDEQAQVKFPNYQSVKPYLRFVETPTQTVEAEHLLFRKGHLASHSIVAQDGLLSGALNDEEHHAIVS</sequence>
<keyword evidence="4" id="KW-0676">Redox-active center</keyword>
<organism evidence="6 7">
    <name type="scientific">Lojkania enalia</name>
    <dbReference type="NCBI Taxonomy" id="147567"/>
    <lineage>
        <taxon>Eukaryota</taxon>
        <taxon>Fungi</taxon>
        <taxon>Dikarya</taxon>
        <taxon>Ascomycota</taxon>
        <taxon>Pezizomycotina</taxon>
        <taxon>Dothideomycetes</taxon>
        <taxon>Pleosporomycetidae</taxon>
        <taxon>Pleosporales</taxon>
        <taxon>Pleosporales incertae sedis</taxon>
        <taxon>Lojkania</taxon>
    </lineage>
</organism>
<evidence type="ECO:0000256" key="3">
    <source>
        <dbReference type="ARBA" id="ARBA00023002"/>
    </source>
</evidence>
<dbReference type="Gene3D" id="3.40.30.10">
    <property type="entry name" value="Glutaredoxin"/>
    <property type="match status" value="1"/>
</dbReference>
<dbReference type="GO" id="GO:0006979">
    <property type="term" value="P:response to oxidative stress"/>
    <property type="evidence" value="ECO:0007669"/>
    <property type="project" value="TreeGrafter"/>
</dbReference>
<dbReference type="Gene3D" id="3.30.1020.10">
    <property type="entry name" value="Antioxidant, Horf6, Chain A, domain2"/>
    <property type="match status" value="1"/>
</dbReference>
<dbReference type="GO" id="GO:0005829">
    <property type="term" value="C:cytosol"/>
    <property type="evidence" value="ECO:0007669"/>
    <property type="project" value="TreeGrafter"/>
</dbReference>
<accession>A0A9P4KGU9</accession>
<dbReference type="GO" id="GO:0042744">
    <property type="term" value="P:hydrogen peroxide catabolic process"/>
    <property type="evidence" value="ECO:0007669"/>
    <property type="project" value="TreeGrafter"/>
</dbReference>
<proteinExistence type="predicted"/>
<reference evidence="7" key="1">
    <citation type="journal article" date="2020" name="Stud. Mycol.">
        <title>101 Dothideomycetes genomes: A test case for predicting lifestyles and emergence of pathogens.</title>
        <authorList>
            <person name="Haridas S."/>
            <person name="Albert R."/>
            <person name="Binder M."/>
            <person name="Bloem J."/>
            <person name="LaButti K."/>
            <person name="Salamov A."/>
            <person name="Andreopoulos B."/>
            <person name="Baker S."/>
            <person name="Barry K."/>
            <person name="Bills G."/>
            <person name="Bluhm B."/>
            <person name="Cannon C."/>
            <person name="Castanera R."/>
            <person name="Culley D."/>
            <person name="Daum C."/>
            <person name="Ezra D."/>
            <person name="Gonzalez J."/>
            <person name="Henrissat B."/>
            <person name="Kuo A."/>
            <person name="Liang C."/>
            <person name="Lipzen A."/>
            <person name="Lutzoni F."/>
            <person name="Magnuson J."/>
            <person name="Mondo S."/>
            <person name="Nolan M."/>
            <person name="Ohm R."/>
            <person name="Pangilinan J."/>
            <person name="Park H.-J."/>
            <person name="Ramirez L."/>
            <person name="Alfaro M."/>
            <person name="Sun H."/>
            <person name="Tritt A."/>
            <person name="Yoshinaga Y."/>
            <person name="Zwiers L.-H."/>
            <person name="Turgeon B."/>
            <person name="Goodwin S."/>
            <person name="Spatafora J."/>
            <person name="Crous P."/>
            <person name="Grigoriev I."/>
        </authorList>
    </citation>
    <scope>NUCLEOTIDE SEQUENCE [LARGE SCALE GENOMIC DNA]</scope>
    <source>
        <strain evidence="7">CBS 304.66</strain>
    </source>
</reference>
<dbReference type="InterPro" id="IPR036249">
    <property type="entry name" value="Thioredoxin-like_sf"/>
</dbReference>
<evidence type="ECO:0000259" key="5">
    <source>
        <dbReference type="PROSITE" id="PS51352"/>
    </source>
</evidence>
<evidence type="ECO:0000256" key="4">
    <source>
        <dbReference type="ARBA" id="ARBA00023284"/>
    </source>
</evidence>
<dbReference type="PANTHER" id="PTHR10681">
    <property type="entry name" value="THIOREDOXIN PEROXIDASE"/>
    <property type="match status" value="1"/>
</dbReference>
<dbReference type="InterPro" id="IPR000866">
    <property type="entry name" value="AhpC/TSA"/>
</dbReference>
<evidence type="ECO:0000313" key="7">
    <source>
        <dbReference type="Proteomes" id="UP000800093"/>
    </source>
</evidence>
<keyword evidence="2" id="KW-0049">Antioxidant</keyword>
<evidence type="ECO:0000313" key="6">
    <source>
        <dbReference type="EMBL" id="KAF2268882.1"/>
    </source>
</evidence>
<name>A0A9P4KGU9_9PLEO</name>
<dbReference type="GO" id="GO:0033554">
    <property type="term" value="P:cellular response to stress"/>
    <property type="evidence" value="ECO:0007669"/>
    <property type="project" value="TreeGrafter"/>
</dbReference>
<keyword evidence="3" id="KW-0560">Oxidoreductase</keyword>
<dbReference type="Proteomes" id="UP000800093">
    <property type="component" value="Unassembled WGS sequence"/>
</dbReference>
<evidence type="ECO:0000256" key="2">
    <source>
        <dbReference type="ARBA" id="ARBA00022862"/>
    </source>
</evidence>
<dbReference type="GO" id="GO:0008379">
    <property type="term" value="F:thioredoxin peroxidase activity"/>
    <property type="evidence" value="ECO:0007669"/>
    <property type="project" value="TreeGrafter"/>
</dbReference>